<sequence length="32" mass="3853">MKLISPYKNNSVCIRSFDFIDKNNDAYEKRKD</sequence>
<name>A9MGQ9_SALAR</name>
<dbReference type="Proteomes" id="UP000002084">
    <property type="component" value="Chromosome"/>
</dbReference>
<dbReference type="AlphaFoldDB" id="A9MGQ9"/>
<proteinExistence type="predicted"/>
<dbReference type="KEGG" id="ses:SARI_00223"/>
<organism evidence="1 2">
    <name type="scientific">Salmonella arizonae (strain ATCC BAA-731 / CDC346-86 / RSK2980)</name>
    <dbReference type="NCBI Taxonomy" id="41514"/>
    <lineage>
        <taxon>Bacteria</taxon>
        <taxon>Pseudomonadati</taxon>
        <taxon>Pseudomonadota</taxon>
        <taxon>Gammaproteobacteria</taxon>
        <taxon>Enterobacterales</taxon>
        <taxon>Enterobacteriaceae</taxon>
        <taxon>Salmonella</taxon>
    </lineage>
</organism>
<evidence type="ECO:0000313" key="2">
    <source>
        <dbReference type="Proteomes" id="UP000002084"/>
    </source>
</evidence>
<dbReference type="HOGENOM" id="CLU_3391204_0_0_6"/>
<evidence type="ECO:0000313" key="1">
    <source>
        <dbReference type="EMBL" id="ABX20170.1"/>
    </source>
</evidence>
<keyword evidence="2" id="KW-1185">Reference proteome</keyword>
<reference evidence="1 2" key="1">
    <citation type="submission" date="2007-11" db="EMBL/GenBank/DDBJ databases">
        <authorList>
            <consortium name="The Salmonella enterica serovar Arizonae Genome Sequencing Project"/>
            <person name="McClelland M."/>
            <person name="Sanderson E.K."/>
            <person name="Porwollik S."/>
            <person name="Spieth J."/>
            <person name="Clifton W.S."/>
            <person name="Fulton R."/>
            <person name="Chunyan W."/>
            <person name="Wollam A."/>
            <person name="Shah N."/>
            <person name="Pepin K."/>
            <person name="Bhonagiri V."/>
            <person name="Nash W."/>
            <person name="Johnson M."/>
            <person name="Thiruvilangam P."/>
            <person name="Wilson R."/>
        </authorList>
    </citation>
    <scope>NUCLEOTIDE SEQUENCE [LARGE SCALE GENOMIC DNA]</scope>
    <source>
        <strain evidence="2">ATCC BAA-731 / CDC346-86 / RSK2980</strain>
    </source>
</reference>
<accession>A9MGQ9</accession>
<gene>
    <name evidence="1" type="ordered locus">SARI_00223</name>
</gene>
<dbReference type="EMBL" id="CP000880">
    <property type="protein sequence ID" value="ABX20170.1"/>
    <property type="molecule type" value="Genomic_DNA"/>
</dbReference>
<protein>
    <submittedName>
        <fullName evidence="1">Uncharacterized protein</fullName>
    </submittedName>
</protein>